<keyword evidence="3" id="KW-1185">Reference proteome</keyword>
<protein>
    <submittedName>
        <fullName evidence="2">Uncharacterized protein</fullName>
    </submittedName>
</protein>
<gene>
    <name evidence="2" type="ORF">KC01_LOCUS26756</name>
</gene>
<accession>A0AAV2LA65</accession>
<reference evidence="2 3" key="1">
    <citation type="submission" date="2024-04" db="EMBL/GenBank/DDBJ databases">
        <authorList>
            <person name="Waldvogel A.-M."/>
            <person name="Schoenle A."/>
        </authorList>
    </citation>
    <scope>NUCLEOTIDE SEQUENCE [LARGE SCALE GENOMIC DNA]</scope>
</reference>
<evidence type="ECO:0000256" key="1">
    <source>
        <dbReference type="SAM" id="MobiDB-lite"/>
    </source>
</evidence>
<feature type="compositionally biased region" description="Basic and acidic residues" evidence="1">
    <location>
        <begin position="64"/>
        <end position="75"/>
    </location>
</feature>
<sequence length="150" mass="16716">MQTPQGPGQLRGEGSHKLSSSCGSTDSTKSPHHKTILIPIPIGKSVRPSFRNERGGSQPGIERLNIRDTPEKEEPQDVQMGTERSPTCGRVVQHSETEMEQTHHYDLLLLVVSTRMMSRSISWLRPSTCCDNERERSAAHQRLDDGVACQ</sequence>
<feature type="compositionally biased region" description="Low complexity" evidence="1">
    <location>
        <begin position="19"/>
        <end position="28"/>
    </location>
</feature>
<organism evidence="2 3">
    <name type="scientific">Knipowitschia caucasica</name>
    <name type="common">Caucasian dwarf goby</name>
    <name type="synonym">Pomatoschistus caucasicus</name>
    <dbReference type="NCBI Taxonomy" id="637954"/>
    <lineage>
        <taxon>Eukaryota</taxon>
        <taxon>Metazoa</taxon>
        <taxon>Chordata</taxon>
        <taxon>Craniata</taxon>
        <taxon>Vertebrata</taxon>
        <taxon>Euteleostomi</taxon>
        <taxon>Actinopterygii</taxon>
        <taxon>Neopterygii</taxon>
        <taxon>Teleostei</taxon>
        <taxon>Neoteleostei</taxon>
        <taxon>Acanthomorphata</taxon>
        <taxon>Gobiaria</taxon>
        <taxon>Gobiiformes</taxon>
        <taxon>Gobioidei</taxon>
        <taxon>Gobiidae</taxon>
        <taxon>Gobiinae</taxon>
        <taxon>Knipowitschia</taxon>
    </lineage>
</organism>
<dbReference type="EMBL" id="OZ035844">
    <property type="protein sequence ID" value="CAL1598356.1"/>
    <property type="molecule type" value="Genomic_DNA"/>
</dbReference>
<evidence type="ECO:0000313" key="3">
    <source>
        <dbReference type="Proteomes" id="UP001497482"/>
    </source>
</evidence>
<dbReference type="AlphaFoldDB" id="A0AAV2LA65"/>
<name>A0AAV2LA65_KNICA</name>
<proteinExistence type="predicted"/>
<evidence type="ECO:0000313" key="2">
    <source>
        <dbReference type="EMBL" id="CAL1598356.1"/>
    </source>
</evidence>
<dbReference type="Proteomes" id="UP001497482">
    <property type="component" value="Chromosome 22"/>
</dbReference>
<feature type="region of interest" description="Disordered" evidence="1">
    <location>
        <begin position="1"/>
        <end position="89"/>
    </location>
</feature>